<gene>
    <name evidence="1" type="ORF">CSKR_202745</name>
</gene>
<protein>
    <submittedName>
        <fullName evidence="1">Uncharacterized protein</fullName>
    </submittedName>
</protein>
<sequence>MEALFQKLENYMKSGSRHLQYPWTISSKIRQFPYVYYYKNNILVKNYFYSLILTTPVTLYIFVKIRKAKKASQHHIDYFDPNQIPAKKLLSHHH</sequence>
<organism evidence="1 2">
    <name type="scientific">Clonorchis sinensis</name>
    <name type="common">Chinese liver fluke</name>
    <dbReference type="NCBI Taxonomy" id="79923"/>
    <lineage>
        <taxon>Eukaryota</taxon>
        <taxon>Metazoa</taxon>
        <taxon>Spiralia</taxon>
        <taxon>Lophotrochozoa</taxon>
        <taxon>Platyhelminthes</taxon>
        <taxon>Trematoda</taxon>
        <taxon>Digenea</taxon>
        <taxon>Opisthorchiida</taxon>
        <taxon>Opisthorchiata</taxon>
        <taxon>Opisthorchiidae</taxon>
        <taxon>Clonorchis</taxon>
    </lineage>
</organism>
<dbReference type="EMBL" id="NIRI02000056">
    <property type="protein sequence ID" value="KAG5443157.1"/>
    <property type="molecule type" value="Genomic_DNA"/>
</dbReference>
<proteinExistence type="predicted"/>
<evidence type="ECO:0000313" key="1">
    <source>
        <dbReference type="EMBL" id="KAG5443157.1"/>
    </source>
</evidence>
<reference evidence="1 2" key="1">
    <citation type="journal article" date="2018" name="Biotechnol. Adv.">
        <title>Improved genomic resources and new bioinformatic workflow for the carcinogenic parasite Clonorchis sinensis: Biotechnological implications.</title>
        <authorList>
            <person name="Wang D."/>
            <person name="Korhonen P.K."/>
            <person name="Gasser R.B."/>
            <person name="Young N.D."/>
        </authorList>
    </citation>
    <scope>NUCLEOTIDE SEQUENCE [LARGE SCALE GENOMIC DNA]</scope>
    <source>
        <strain evidence="1">Cs-k2</strain>
    </source>
</reference>
<dbReference type="OrthoDB" id="6067390at2759"/>
<keyword evidence="2" id="KW-1185">Reference proteome</keyword>
<name>A0A8T1M1D2_CLOSI</name>
<evidence type="ECO:0000313" key="2">
    <source>
        <dbReference type="Proteomes" id="UP000286415"/>
    </source>
</evidence>
<dbReference type="Proteomes" id="UP000286415">
    <property type="component" value="Unassembled WGS sequence"/>
</dbReference>
<accession>A0A8T1M1D2</accession>
<reference evidence="1 2" key="2">
    <citation type="journal article" date="2021" name="Genomics">
        <title>High-quality reference genome for Clonorchis sinensis.</title>
        <authorList>
            <person name="Young N.D."/>
            <person name="Stroehlein A.J."/>
            <person name="Kinkar L."/>
            <person name="Wang T."/>
            <person name="Sohn W.M."/>
            <person name="Chang B.C.H."/>
            <person name="Kaur P."/>
            <person name="Weisz D."/>
            <person name="Dudchenko O."/>
            <person name="Aiden E.L."/>
            <person name="Korhonen P.K."/>
            <person name="Gasser R.B."/>
        </authorList>
    </citation>
    <scope>NUCLEOTIDE SEQUENCE [LARGE SCALE GENOMIC DNA]</scope>
    <source>
        <strain evidence="1">Cs-k2</strain>
    </source>
</reference>
<comment type="caution">
    <text evidence="1">The sequence shown here is derived from an EMBL/GenBank/DDBJ whole genome shotgun (WGS) entry which is preliminary data.</text>
</comment>